<evidence type="ECO:0000313" key="3">
    <source>
        <dbReference type="Proteomes" id="UP000001876"/>
    </source>
</evidence>
<sequence>MTTTYTCREIINTKNLNRILKAKKTDHDTLTELKKMKRRLKNTNQHEIHFCLSKDGEQAGRLYPKRGAVSLQNLKGDVRKALSHDTYTDVDMVNAHPTILSQLFEREGLTCPHLGRYVAEREACLAETGMTRKDAKTAFILLMYGGKPRENATPFMTDFHTELMLNAAAVLDLVRATAPATPPATPTTTTTAAITTDVSPDDVDEHESVPSEPEVHIFPL</sequence>
<dbReference type="KEGG" id="mpp:MICPUCDRAFT_64129"/>
<organism evidence="3">
    <name type="scientific">Micromonas pusilla (strain CCMP1545)</name>
    <name type="common">Picoplanktonic green alga</name>
    <dbReference type="NCBI Taxonomy" id="564608"/>
    <lineage>
        <taxon>Eukaryota</taxon>
        <taxon>Viridiplantae</taxon>
        <taxon>Chlorophyta</taxon>
        <taxon>Mamiellophyceae</taxon>
        <taxon>Mamiellales</taxon>
        <taxon>Mamiellaceae</taxon>
        <taxon>Micromonas</taxon>
    </lineage>
</organism>
<gene>
    <name evidence="2" type="ORF">MICPUCDRAFT_64129</name>
</gene>
<proteinExistence type="predicted"/>
<dbReference type="RefSeq" id="XP_003056298.1">
    <property type="nucleotide sequence ID" value="XM_003056252.1"/>
</dbReference>
<evidence type="ECO:0000313" key="2">
    <source>
        <dbReference type="EMBL" id="EEH59674.1"/>
    </source>
</evidence>
<keyword evidence="3" id="KW-1185">Reference proteome</keyword>
<evidence type="ECO:0000256" key="1">
    <source>
        <dbReference type="SAM" id="MobiDB-lite"/>
    </source>
</evidence>
<accession>C1MJZ3</accession>
<dbReference type="AlphaFoldDB" id="C1MJZ3"/>
<reference evidence="2 3" key="1">
    <citation type="journal article" date="2009" name="Science">
        <title>Green evolution and dynamic adaptations revealed by genomes of the marine picoeukaryotes Micromonas.</title>
        <authorList>
            <person name="Worden A.Z."/>
            <person name="Lee J.H."/>
            <person name="Mock T."/>
            <person name="Rouze P."/>
            <person name="Simmons M.P."/>
            <person name="Aerts A.L."/>
            <person name="Allen A.E."/>
            <person name="Cuvelier M.L."/>
            <person name="Derelle E."/>
            <person name="Everett M.V."/>
            <person name="Foulon E."/>
            <person name="Grimwood J."/>
            <person name="Gundlach H."/>
            <person name="Henrissat B."/>
            <person name="Napoli C."/>
            <person name="McDonald S.M."/>
            <person name="Parker M.S."/>
            <person name="Rombauts S."/>
            <person name="Salamov A."/>
            <person name="Von Dassow P."/>
            <person name="Badger J.H."/>
            <person name="Coutinho P.M."/>
            <person name="Demir E."/>
            <person name="Dubchak I."/>
            <person name="Gentemann C."/>
            <person name="Eikrem W."/>
            <person name="Gready J.E."/>
            <person name="John U."/>
            <person name="Lanier W."/>
            <person name="Lindquist E.A."/>
            <person name="Lucas S."/>
            <person name="Mayer K.F."/>
            <person name="Moreau H."/>
            <person name="Not F."/>
            <person name="Otillar R."/>
            <person name="Panaud O."/>
            <person name="Pangilinan J."/>
            <person name="Paulsen I."/>
            <person name="Piegu B."/>
            <person name="Poliakov A."/>
            <person name="Robbens S."/>
            <person name="Schmutz J."/>
            <person name="Toulza E."/>
            <person name="Wyss T."/>
            <person name="Zelensky A."/>
            <person name="Zhou K."/>
            <person name="Armbrust E.V."/>
            <person name="Bhattacharya D."/>
            <person name="Goodenough U.W."/>
            <person name="Van de Peer Y."/>
            <person name="Grigoriev I.V."/>
        </authorList>
    </citation>
    <scope>NUCLEOTIDE SEQUENCE [LARGE SCALE GENOMIC DNA]</scope>
    <source>
        <strain evidence="2 3">CCMP1545</strain>
    </source>
</reference>
<name>C1MJZ3_MICPC</name>
<dbReference type="GeneID" id="9681296"/>
<protein>
    <submittedName>
        <fullName evidence="2">Predicted protein</fullName>
    </submittedName>
</protein>
<feature type="region of interest" description="Disordered" evidence="1">
    <location>
        <begin position="180"/>
        <end position="220"/>
    </location>
</feature>
<feature type="compositionally biased region" description="Low complexity" evidence="1">
    <location>
        <begin position="186"/>
        <end position="196"/>
    </location>
</feature>
<dbReference type="Proteomes" id="UP000001876">
    <property type="component" value="Unassembled WGS sequence"/>
</dbReference>
<feature type="compositionally biased region" description="Basic and acidic residues" evidence="1">
    <location>
        <begin position="206"/>
        <end position="220"/>
    </location>
</feature>
<dbReference type="EMBL" id="GG663736">
    <property type="protein sequence ID" value="EEH59674.1"/>
    <property type="molecule type" value="Genomic_DNA"/>
</dbReference>
<dbReference type="OrthoDB" id="103748at2759"/>